<dbReference type="EMBL" id="CAMGYJ010000010">
    <property type="protein sequence ID" value="CAI0550353.1"/>
    <property type="molecule type" value="Genomic_DNA"/>
</dbReference>
<protein>
    <recommendedName>
        <fullName evidence="1">DUF8040 domain-containing protein</fullName>
    </recommendedName>
</protein>
<dbReference type="Pfam" id="PF26138">
    <property type="entry name" value="DUF8040"/>
    <property type="match status" value="1"/>
</dbReference>
<dbReference type="Proteomes" id="UP001154282">
    <property type="component" value="Unassembled WGS sequence"/>
</dbReference>
<accession>A0AAV0R1X0</accession>
<organism evidence="2 3">
    <name type="scientific">Linum tenue</name>
    <dbReference type="NCBI Taxonomy" id="586396"/>
    <lineage>
        <taxon>Eukaryota</taxon>
        <taxon>Viridiplantae</taxon>
        <taxon>Streptophyta</taxon>
        <taxon>Embryophyta</taxon>
        <taxon>Tracheophyta</taxon>
        <taxon>Spermatophyta</taxon>
        <taxon>Magnoliopsida</taxon>
        <taxon>eudicotyledons</taxon>
        <taxon>Gunneridae</taxon>
        <taxon>Pentapetalae</taxon>
        <taxon>rosids</taxon>
        <taxon>fabids</taxon>
        <taxon>Malpighiales</taxon>
        <taxon>Linaceae</taxon>
        <taxon>Linum</taxon>
    </lineage>
</organism>
<evidence type="ECO:0000313" key="2">
    <source>
        <dbReference type="EMBL" id="CAI0550353.1"/>
    </source>
</evidence>
<dbReference type="AlphaFoldDB" id="A0AAV0R1X0"/>
<evidence type="ECO:0000313" key="3">
    <source>
        <dbReference type="Proteomes" id="UP001154282"/>
    </source>
</evidence>
<proteinExistence type="predicted"/>
<sequence>MINKNSSVEEQVAIFLYTLAHNARNRVVNFFFRWSGETISHHFHGVLKAILSLEAEFLVQPNGSIALQRYWIVKAGFIHTLRIVLVLLMEPTFVLKFHKKKHQDIGVGKESPQ</sequence>
<name>A0AAV0R1X0_9ROSI</name>
<dbReference type="InterPro" id="IPR058353">
    <property type="entry name" value="DUF8040"/>
</dbReference>
<feature type="domain" description="DUF8040" evidence="1">
    <location>
        <begin position="4"/>
        <end position="51"/>
    </location>
</feature>
<gene>
    <name evidence="2" type="ORF">LITE_LOCUS45512</name>
</gene>
<comment type="caution">
    <text evidence="2">The sequence shown here is derived from an EMBL/GenBank/DDBJ whole genome shotgun (WGS) entry which is preliminary data.</text>
</comment>
<evidence type="ECO:0000259" key="1">
    <source>
        <dbReference type="Pfam" id="PF26138"/>
    </source>
</evidence>
<reference evidence="2" key="1">
    <citation type="submission" date="2022-08" db="EMBL/GenBank/DDBJ databases">
        <authorList>
            <person name="Gutierrez-Valencia J."/>
        </authorList>
    </citation>
    <scope>NUCLEOTIDE SEQUENCE</scope>
</reference>
<keyword evidence="3" id="KW-1185">Reference proteome</keyword>